<protein>
    <recommendedName>
        <fullName evidence="3">Lipoprotein</fullName>
    </recommendedName>
</protein>
<gene>
    <name evidence="1" type="ORF">EM308_09910</name>
</gene>
<dbReference type="PROSITE" id="PS51257">
    <property type="entry name" value="PROKAR_LIPOPROTEIN"/>
    <property type="match status" value="1"/>
</dbReference>
<dbReference type="Proteomes" id="UP000175968">
    <property type="component" value="Chromosome"/>
</dbReference>
<dbReference type="EMBL" id="CP017479">
    <property type="protein sequence ID" value="AOW09794.1"/>
    <property type="molecule type" value="Genomic_DNA"/>
</dbReference>
<evidence type="ECO:0000313" key="2">
    <source>
        <dbReference type="Proteomes" id="UP000175968"/>
    </source>
</evidence>
<evidence type="ECO:0008006" key="3">
    <source>
        <dbReference type="Google" id="ProtNLM"/>
    </source>
</evidence>
<keyword evidence="2" id="KW-1185">Reference proteome</keyword>
<proteinExistence type="predicted"/>
<accession>A0AAC9N6L2</accession>
<dbReference type="KEGG" id="fgl:EM308_09910"/>
<dbReference type="AlphaFoldDB" id="A0AAC9N6L2"/>
<dbReference type="RefSeq" id="WP_035634745.1">
    <property type="nucleotide sequence ID" value="NZ_CP017479.1"/>
</dbReference>
<name>A0AAC9N6L2_9FLAO</name>
<evidence type="ECO:0000313" key="1">
    <source>
        <dbReference type="EMBL" id="AOW09794.1"/>
    </source>
</evidence>
<reference evidence="1 2" key="1">
    <citation type="submission" date="2016-10" db="EMBL/GenBank/DDBJ databases">
        <title>Flavobacterium gilvum sp. nov., isolated from stream water.</title>
        <authorList>
            <person name="Shin S.-K."/>
            <person name="Cho Y.-J."/>
            <person name="Yi H."/>
        </authorList>
    </citation>
    <scope>NUCLEOTIDE SEQUENCE [LARGE SCALE GENOMIC DNA]</scope>
    <source>
        <strain evidence="1 2">EM1308</strain>
    </source>
</reference>
<organism evidence="1 2">
    <name type="scientific">Flavobacterium gilvum</name>
    <dbReference type="NCBI Taxonomy" id="1492737"/>
    <lineage>
        <taxon>Bacteria</taxon>
        <taxon>Pseudomonadati</taxon>
        <taxon>Bacteroidota</taxon>
        <taxon>Flavobacteriia</taxon>
        <taxon>Flavobacteriales</taxon>
        <taxon>Flavobacteriaceae</taxon>
        <taxon>Flavobacterium</taxon>
    </lineage>
</organism>
<sequence>MKLLLLIPICCFFIGCKQEGDGKKYTITKFDKIICDTIKPKKGFNYAAKMIRVKGYVDDSIFVSFGNKYEGYYLSKEIDTIFNPDYYGEGDVIFIFNPYKGKEGKLEVEFDLIGSNK</sequence>